<evidence type="ECO:0000313" key="4">
    <source>
        <dbReference type="Proteomes" id="UP000199673"/>
    </source>
</evidence>
<dbReference type="RefSeq" id="WP_091693020.1">
    <property type="nucleotide sequence ID" value="NZ_FPBF01000003.1"/>
</dbReference>
<dbReference type="Gene3D" id="3.40.30.10">
    <property type="entry name" value="Glutaredoxin"/>
    <property type="match status" value="1"/>
</dbReference>
<dbReference type="InterPro" id="IPR036249">
    <property type="entry name" value="Thioredoxin-like_sf"/>
</dbReference>
<name>A0A1I7BDG0_9BACT</name>
<reference evidence="4" key="1">
    <citation type="submission" date="2016-10" db="EMBL/GenBank/DDBJ databases">
        <authorList>
            <person name="Varghese N."/>
            <person name="Submissions S."/>
        </authorList>
    </citation>
    <scope>NUCLEOTIDE SEQUENCE [LARGE SCALE GENOMIC DNA]</scope>
    <source>
        <strain evidence="4">DSM 23445</strain>
    </source>
</reference>
<evidence type="ECO:0000256" key="2">
    <source>
        <dbReference type="SAM" id="SignalP"/>
    </source>
</evidence>
<protein>
    <recommendedName>
        <fullName evidence="5">Thioredoxin-like</fullName>
    </recommendedName>
</protein>
<keyword evidence="2" id="KW-0732">Signal</keyword>
<dbReference type="OrthoDB" id="6399635at2"/>
<dbReference type="SUPFAM" id="SSF52833">
    <property type="entry name" value="Thioredoxin-like"/>
    <property type="match status" value="1"/>
</dbReference>
<evidence type="ECO:0000313" key="3">
    <source>
        <dbReference type="EMBL" id="SFT85205.1"/>
    </source>
</evidence>
<organism evidence="3 4">
    <name type="scientific">Algoriphagus locisalis</name>
    <dbReference type="NCBI Taxonomy" id="305507"/>
    <lineage>
        <taxon>Bacteria</taxon>
        <taxon>Pseudomonadati</taxon>
        <taxon>Bacteroidota</taxon>
        <taxon>Cytophagia</taxon>
        <taxon>Cytophagales</taxon>
        <taxon>Cyclobacteriaceae</taxon>
        <taxon>Algoriphagus</taxon>
    </lineage>
</organism>
<sequence length="512" mass="58915">MQPDFCKTLPILAVLFILSASCFSQNIGELSEGKKEVYNTTIVINLKKNADREHLLSLGLRNPLAFDPLYLPPPPNTIDTSTNLKTVIKTTIEKPTYLTLGHYILHIEPGDSLNMDFEVLLQTKERYKDTININHGNVFFIWKGDAGLLLEKYLGSIAGSLKDLKTADQITEFTSRESLRSMADSCTALIYKDHPILKRDSSTFETVKKNGADRLLARLAYRLALLYTNTKNESIRSAIETSEMNMLEYASLQEENYDDPVTLVYYRNIFYFFKEMGLDAQAILERFNGSNDTVKQYVQLNLFYDGMLNEEQKLGLIDKLTYPAFKEYALQLDQDSNRGIEKSGYVNNEIRGARLFDVNDKELAFDELFKTTAQPYLLFDFSGSWCKPCLEEMSVYAKTRHLDNSKKVRPIWLFFENDKTKWLNVVERYNLKKENCFLVVGESGNILQKQFALLFDWEGEFPHYFLFAKEGEIIEKRARPVSLFEENDVDNLPPREKNKNSGPPIPPPIKTP</sequence>
<evidence type="ECO:0000256" key="1">
    <source>
        <dbReference type="SAM" id="MobiDB-lite"/>
    </source>
</evidence>
<gene>
    <name evidence="3" type="ORF">SAMN04489724_2314</name>
</gene>
<dbReference type="Proteomes" id="UP000199673">
    <property type="component" value="Unassembled WGS sequence"/>
</dbReference>
<feature type="signal peptide" evidence="2">
    <location>
        <begin position="1"/>
        <end position="24"/>
    </location>
</feature>
<feature type="compositionally biased region" description="Pro residues" evidence="1">
    <location>
        <begin position="503"/>
        <end position="512"/>
    </location>
</feature>
<accession>A0A1I7BDG0</accession>
<dbReference type="EMBL" id="FPBF01000003">
    <property type="protein sequence ID" value="SFT85205.1"/>
    <property type="molecule type" value="Genomic_DNA"/>
</dbReference>
<feature type="chain" id="PRO_5011619393" description="Thioredoxin-like" evidence="2">
    <location>
        <begin position="25"/>
        <end position="512"/>
    </location>
</feature>
<keyword evidence="4" id="KW-1185">Reference proteome</keyword>
<feature type="region of interest" description="Disordered" evidence="1">
    <location>
        <begin position="487"/>
        <end position="512"/>
    </location>
</feature>
<evidence type="ECO:0008006" key="5">
    <source>
        <dbReference type="Google" id="ProtNLM"/>
    </source>
</evidence>
<dbReference type="AlphaFoldDB" id="A0A1I7BDG0"/>
<proteinExistence type="predicted"/>
<dbReference type="STRING" id="305507.SAMN04489724_2314"/>
<dbReference type="PROSITE" id="PS51257">
    <property type="entry name" value="PROKAR_LIPOPROTEIN"/>
    <property type="match status" value="1"/>
</dbReference>